<evidence type="ECO:0000256" key="1">
    <source>
        <dbReference type="ARBA" id="ARBA00004651"/>
    </source>
</evidence>
<comment type="subcellular location">
    <subcellularLocation>
        <location evidence="1">Cell membrane</location>
        <topology evidence="1">Multi-pass membrane protein</topology>
    </subcellularLocation>
</comment>
<feature type="compositionally biased region" description="Basic residues" evidence="10">
    <location>
        <begin position="336"/>
        <end position="346"/>
    </location>
</feature>
<dbReference type="KEGG" id="lak:106179711"/>
<accession>A0A1S3K9F3</accession>
<feature type="compositionally biased region" description="Polar residues" evidence="10">
    <location>
        <begin position="479"/>
        <end position="500"/>
    </location>
</feature>
<keyword evidence="7 9" id="KW-0675">Receptor</keyword>
<dbReference type="InterPro" id="IPR017452">
    <property type="entry name" value="GPCR_Rhodpsn_7TM"/>
</dbReference>
<dbReference type="PROSITE" id="PS00237">
    <property type="entry name" value="G_PROTEIN_RECEP_F1_1"/>
    <property type="match status" value="1"/>
</dbReference>
<evidence type="ECO:0000313" key="14">
    <source>
        <dbReference type="RefSeq" id="XP_013418891.1"/>
    </source>
</evidence>
<dbReference type="PRINTS" id="PR00237">
    <property type="entry name" value="GPCRRHODOPSN"/>
</dbReference>
<sequence length="717" mass="79736">MANMTSAMVIRALASNRTTTGEQQVTTSREYSAMVPSNSAILTNLTSALTGCSETGLVTCIPAPNGWTFNISDQILSDLGFSEEKEIEEYRERFYAVDTKSVDTSIATALLILAAVIGAVGNMFVLNVFWSLRNKNTSAILIIALAVVDFIACILVIPGQVFINYYLFQFDVFCKLMMYLTYVGVVLDFCLLFAIAVDRYVAICKPTVRSINTRCMKGATILLTIFSILVCIPPGLTEGGYTWVWIDVKYIYVYTGDCRSGHDKEIINDDGRLAIQIITFSVFCILGVIIAFMYCSVFNAARQRDRNVSFGFGQSIIRNTGMISTIPLRNFSKRFMSPKKSARRKSSTPMNNSESSETSGSNLKNKNTKKEHMHNNLCCGCQSACPAHNEEESNPERNLNRSQLCCGLDAASEVQIHSHSDPEVEILKVNGQQVNDQEVSDLKVNNQNGLKVKIPSVPTSNGELIAESSALEIVITTPSGSTSKRMPLGKQTTQDKTTLKNAHGGEQIYDKLNSKDQKVQGKPELKEEPGSVKRENNFKPKTHHLYTSPNEEQNPEVKYINGDNPTDDSSDKSTVCQTEPPFPMEQNTIQMLPVPHLQSLGSGSDISSMTSRDDLSTTDTRTDERVDSPSRASRRIKQRARHIKTAKLLLIVTISLMISWVPFFLTRLELIPRFKTLELCVLLGCAVNPVIYSVGHHKFRTQLKSLLRCNVVKRWTL</sequence>
<evidence type="ECO:0000256" key="8">
    <source>
        <dbReference type="ARBA" id="ARBA00023224"/>
    </source>
</evidence>
<keyword evidence="2" id="KW-1003">Cell membrane</keyword>
<reference evidence="14 15" key="1">
    <citation type="submission" date="2025-04" db="UniProtKB">
        <authorList>
            <consortium name="RefSeq"/>
        </authorList>
    </citation>
    <scope>IDENTIFICATION</scope>
    <source>
        <tissue evidence="14 15">Gonads</tissue>
    </source>
</reference>
<keyword evidence="6 11" id="KW-0472">Membrane</keyword>
<feature type="compositionally biased region" description="Low complexity" evidence="10">
    <location>
        <begin position="351"/>
        <end position="362"/>
    </location>
</feature>
<comment type="similarity">
    <text evidence="9">Belongs to the G-protein coupled receptor 1 family.</text>
</comment>
<keyword evidence="13" id="KW-1185">Reference proteome</keyword>
<evidence type="ECO:0000256" key="7">
    <source>
        <dbReference type="ARBA" id="ARBA00023170"/>
    </source>
</evidence>
<keyword evidence="8 9" id="KW-0807">Transducer</keyword>
<evidence type="ECO:0000256" key="3">
    <source>
        <dbReference type="ARBA" id="ARBA00022692"/>
    </source>
</evidence>
<feature type="transmembrane region" description="Helical" evidence="11">
    <location>
        <begin position="218"/>
        <end position="236"/>
    </location>
</feature>
<dbReference type="PANTHER" id="PTHR24248">
    <property type="entry name" value="ADRENERGIC RECEPTOR-RELATED G-PROTEIN COUPLED RECEPTOR"/>
    <property type="match status" value="1"/>
</dbReference>
<feature type="region of interest" description="Disordered" evidence="10">
    <location>
        <begin position="336"/>
        <end position="367"/>
    </location>
</feature>
<name>A0A1S3K9F3_LINAN</name>
<feature type="domain" description="G-protein coupled receptors family 1 profile" evidence="12">
    <location>
        <begin position="121"/>
        <end position="306"/>
    </location>
</feature>
<evidence type="ECO:0000313" key="15">
    <source>
        <dbReference type="RefSeq" id="XP_013418892.1"/>
    </source>
</evidence>
<dbReference type="OrthoDB" id="6052219at2759"/>
<evidence type="ECO:0000313" key="13">
    <source>
        <dbReference type="Proteomes" id="UP000085678"/>
    </source>
</evidence>
<feature type="transmembrane region" description="Helical" evidence="11">
    <location>
        <begin position="141"/>
        <end position="167"/>
    </location>
</feature>
<feature type="compositionally biased region" description="Basic and acidic residues" evidence="10">
    <location>
        <begin position="508"/>
        <end position="538"/>
    </location>
</feature>
<evidence type="ECO:0000256" key="4">
    <source>
        <dbReference type="ARBA" id="ARBA00022989"/>
    </source>
</evidence>
<evidence type="ECO:0000256" key="11">
    <source>
        <dbReference type="SAM" id="Phobius"/>
    </source>
</evidence>
<keyword evidence="5 9" id="KW-0297">G-protein coupled receptor</keyword>
<feature type="transmembrane region" description="Helical" evidence="11">
    <location>
        <begin position="273"/>
        <end position="297"/>
    </location>
</feature>
<keyword evidence="4 11" id="KW-1133">Transmembrane helix</keyword>
<dbReference type="Gene3D" id="1.20.1070.10">
    <property type="entry name" value="Rhodopsin 7-helix transmembrane proteins"/>
    <property type="match status" value="2"/>
</dbReference>
<evidence type="ECO:0000256" key="5">
    <source>
        <dbReference type="ARBA" id="ARBA00023040"/>
    </source>
</evidence>
<feature type="region of interest" description="Disordered" evidence="10">
    <location>
        <begin position="596"/>
        <end position="633"/>
    </location>
</feature>
<protein>
    <submittedName>
        <fullName evidence="14 15">Uncharacterized protein LOC106179711</fullName>
    </submittedName>
</protein>
<dbReference type="CDD" id="cd00637">
    <property type="entry name" value="7tm_classA_rhodopsin-like"/>
    <property type="match status" value="2"/>
</dbReference>
<dbReference type="GO" id="GO:0004930">
    <property type="term" value="F:G protein-coupled receptor activity"/>
    <property type="evidence" value="ECO:0007669"/>
    <property type="project" value="UniProtKB-KW"/>
</dbReference>
<evidence type="ECO:0000259" key="12">
    <source>
        <dbReference type="PROSITE" id="PS50262"/>
    </source>
</evidence>
<dbReference type="AlphaFoldDB" id="A0A1S3K9F3"/>
<evidence type="ECO:0000256" key="9">
    <source>
        <dbReference type="RuleBase" id="RU000688"/>
    </source>
</evidence>
<dbReference type="PROSITE" id="PS50262">
    <property type="entry name" value="G_PROTEIN_RECEP_F1_2"/>
    <property type="match status" value="1"/>
</dbReference>
<dbReference type="SUPFAM" id="SSF81321">
    <property type="entry name" value="Family A G protein-coupled receptor-like"/>
    <property type="match status" value="1"/>
</dbReference>
<keyword evidence="3 9" id="KW-0812">Transmembrane</keyword>
<gene>
    <name evidence="14 15" type="primary">LOC106179711</name>
</gene>
<dbReference type="RefSeq" id="XP_013418892.1">
    <property type="nucleotide sequence ID" value="XM_013563438.1"/>
</dbReference>
<feature type="transmembrane region" description="Helical" evidence="11">
    <location>
        <begin position="106"/>
        <end position="129"/>
    </location>
</feature>
<feature type="transmembrane region" description="Helical" evidence="11">
    <location>
        <begin position="179"/>
        <end position="197"/>
    </location>
</feature>
<dbReference type="Proteomes" id="UP000085678">
    <property type="component" value="Unplaced"/>
</dbReference>
<dbReference type="GeneID" id="106179711"/>
<feature type="region of interest" description="Disordered" evidence="10">
    <location>
        <begin position="479"/>
        <end position="582"/>
    </location>
</feature>
<feature type="transmembrane region" description="Helical" evidence="11">
    <location>
        <begin position="645"/>
        <end position="664"/>
    </location>
</feature>
<dbReference type="RefSeq" id="XP_013418891.1">
    <property type="nucleotide sequence ID" value="XM_013563437.2"/>
</dbReference>
<feature type="compositionally biased region" description="Basic and acidic residues" evidence="10">
    <location>
        <begin position="611"/>
        <end position="628"/>
    </location>
</feature>
<evidence type="ECO:0000256" key="2">
    <source>
        <dbReference type="ARBA" id="ARBA00022475"/>
    </source>
</evidence>
<dbReference type="Pfam" id="PF00001">
    <property type="entry name" value="7tm_1"/>
    <property type="match status" value="1"/>
</dbReference>
<proteinExistence type="inferred from homology"/>
<dbReference type="InterPro" id="IPR000276">
    <property type="entry name" value="GPCR_Rhodpsn"/>
</dbReference>
<organism evidence="13 14">
    <name type="scientific">Lingula anatina</name>
    <name type="common">Brachiopod</name>
    <name type="synonym">Lingula unguis</name>
    <dbReference type="NCBI Taxonomy" id="7574"/>
    <lineage>
        <taxon>Eukaryota</taxon>
        <taxon>Metazoa</taxon>
        <taxon>Spiralia</taxon>
        <taxon>Lophotrochozoa</taxon>
        <taxon>Brachiopoda</taxon>
        <taxon>Linguliformea</taxon>
        <taxon>Lingulata</taxon>
        <taxon>Lingulida</taxon>
        <taxon>Linguloidea</taxon>
        <taxon>Lingulidae</taxon>
        <taxon>Lingula</taxon>
    </lineage>
</organism>
<dbReference type="GO" id="GO:0005886">
    <property type="term" value="C:plasma membrane"/>
    <property type="evidence" value="ECO:0007669"/>
    <property type="project" value="UniProtKB-SubCell"/>
</dbReference>
<evidence type="ECO:0000256" key="6">
    <source>
        <dbReference type="ARBA" id="ARBA00023136"/>
    </source>
</evidence>
<evidence type="ECO:0000256" key="10">
    <source>
        <dbReference type="SAM" id="MobiDB-lite"/>
    </source>
</evidence>